<dbReference type="PANTHER" id="PTHR36460">
    <property type="entry name" value="UPF0132 DOMAIN PROTEIN (AFU_ORTHOLOGUE AFUA_3G10255)"/>
    <property type="match status" value="1"/>
</dbReference>
<dbReference type="InterPro" id="IPR019109">
    <property type="entry name" value="MamF_MmsF"/>
</dbReference>
<feature type="transmembrane region" description="Helical" evidence="6">
    <location>
        <begin position="183"/>
        <end position="201"/>
    </location>
</feature>
<name>A0A9W8DLQ2_9FUNG</name>
<dbReference type="AlphaFoldDB" id="A0A9W8DLQ2"/>
<proteinExistence type="predicted"/>
<evidence type="ECO:0000256" key="3">
    <source>
        <dbReference type="ARBA" id="ARBA00022989"/>
    </source>
</evidence>
<dbReference type="Proteomes" id="UP001150538">
    <property type="component" value="Unassembled WGS sequence"/>
</dbReference>
<evidence type="ECO:0000256" key="4">
    <source>
        <dbReference type="ARBA" id="ARBA00023136"/>
    </source>
</evidence>
<protein>
    <submittedName>
        <fullName evidence="7">Uncharacterized protein</fullName>
    </submittedName>
</protein>
<reference evidence="7" key="1">
    <citation type="submission" date="2022-07" db="EMBL/GenBank/DDBJ databases">
        <title>Phylogenomic reconstructions and comparative analyses of Kickxellomycotina fungi.</title>
        <authorList>
            <person name="Reynolds N.K."/>
            <person name="Stajich J.E."/>
            <person name="Barry K."/>
            <person name="Grigoriev I.V."/>
            <person name="Crous P."/>
            <person name="Smith M.E."/>
        </authorList>
    </citation>
    <scope>NUCLEOTIDE SEQUENCE</scope>
    <source>
        <strain evidence="7">NBRC 100468</strain>
    </source>
</reference>
<evidence type="ECO:0000256" key="5">
    <source>
        <dbReference type="SAM" id="MobiDB-lite"/>
    </source>
</evidence>
<organism evidence="7 8">
    <name type="scientific">Mycoemilia scoparia</name>
    <dbReference type="NCBI Taxonomy" id="417184"/>
    <lineage>
        <taxon>Eukaryota</taxon>
        <taxon>Fungi</taxon>
        <taxon>Fungi incertae sedis</taxon>
        <taxon>Zoopagomycota</taxon>
        <taxon>Kickxellomycotina</taxon>
        <taxon>Kickxellomycetes</taxon>
        <taxon>Kickxellales</taxon>
        <taxon>Kickxellaceae</taxon>
        <taxon>Mycoemilia</taxon>
    </lineage>
</organism>
<keyword evidence="4 6" id="KW-0472">Membrane</keyword>
<evidence type="ECO:0000313" key="7">
    <source>
        <dbReference type="EMBL" id="KAJ1913684.1"/>
    </source>
</evidence>
<feature type="transmembrane region" description="Helical" evidence="6">
    <location>
        <begin position="159"/>
        <end position="177"/>
    </location>
</feature>
<feature type="compositionally biased region" description="Polar residues" evidence="5">
    <location>
        <begin position="43"/>
        <end position="52"/>
    </location>
</feature>
<evidence type="ECO:0000256" key="2">
    <source>
        <dbReference type="ARBA" id="ARBA00022692"/>
    </source>
</evidence>
<keyword evidence="3 6" id="KW-1133">Transmembrane helix</keyword>
<feature type="compositionally biased region" description="Low complexity" evidence="5">
    <location>
        <begin position="53"/>
        <end position="66"/>
    </location>
</feature>
<feature type="transmembrane region" description="Helical" evidence="6">
    <location>
        <begin position="128"/>
        <end position="147"/>
    </location>
</feature>
<keyword evidence="2 6" id="KW-0812">Transmembrane</keyword>
<dbReference type="PANTHER" id="PTHR36460:SF1">
    <property type="entry name" value="UPF0132 DOMAIN PROTEIN (AFU_ORTHOLOGUE AFUA_3G10255)"/>
    <property type="match status" value="1"/>
</dbReference>
<feature type="region of interest" description="Disordered" evidence="5">
    <location>
        <begin position="1"/>
        <end position="76"/>
    </location>
</feature>
<keyword evidence="8" id="KW-1185">Reference proteome</keyword>
<dbReference type="GO" id="GO:0016020">
    <property type="term" value="C:membrane"/>
    <property type="evidence" value="ECO:0007669"/>
    <property type="project" value="UniProtKB-SubCell"/>
</dbReference>
<comment type="subcellular location">
    <subcellularLocation>
        <location evidence="1">Membrane</location>
        <topology evidence="1">Multi-pass membrane protein</topology>
    </subcellularLocation>
</comment>
<sequence>MTFEQDPNQQQPPPPPYNFMANPEYDAKNQPFSQGSGADESQHQQTSYQSIGNSVPNNNNAASSSSHHQEGGGTSGERLVQGIVTSFRNFYQEQRQSYQEFANNYNQQQQQQEQQRAPSSTVSVPSSFLAPLSYFIGFFGALVIILLVKRDRYVRFHAYQSLGFQVIMTLGWLAFFWIRFVNWLLGVVGFCLMLVCMIKAWKNAKTGKLFKLGPLGDWAEARADKNLELPTFNGNNSNNQQ</sequence>
<dbReference type="EMBL" id="JANBPU010000246">
    <property type="protein sequence ID" value="KAJ1913684.1"/>
    <property type="molecule type" value="Genomic_DNA"/>
</dbReference>
<dbReference type="OrthoDB" id="5546837at2759"/>
<accession>A0A9W8DLQ2</accession>
<gene>
    <name evidence="7" type="ORF">H4219_005109</name>
</gene>
<evidence type="ECO:0000256" key="6">
    <source>
        <dbReference type="SAM" id="Phobius"/>
    </source>
</evidence>
<evidence type="ECO:0000256" key="1">
    <source>
        <dbReference type="ARBA" id="ARBA00004141"/>
    </source>
</evidence>
<comment type="caution">
    <text evidence="7">The sequence shown here is derived from an EMBL/GenBank/DDBJ whole genome shotgun (WGS) entry which is preliminary data.</text>
</comment>
<dbReference type="Pfam" id="PF09685">
    <property type="entry name" value="MamF_MmsF"/>
    <property type="match status" value="1"/>
</dbReference>
<evidence type="ECO:0000313" key="8">
    <source>
        <dbReference type="Proteomes" id="UP001150538"/>
    </source>
</evidence>